<keyword evidence="5 8" id="KW-0472">Membrane</keyword>
<feature type="compositionally biased region" description="Low complexity" evidence="7">
    <location>
        <begin position="405"/>
        <end position="414"/>
    </location>
</feature>
<dbReference type="InterPro" id="IPR023271">
    <property type="entry name" value="Aquaporin-like"/>
</dbReference>
<feature type="transmembrane region" description="Helical" evidence="8">
    <location>
        <begin position="102"/>
        <end position="123"/>
    </location>
</feature>
<dbReference type="Proteomes" id="UP000504637">
    <property type="component" value="Unplaced"/>
</dbReference>
<evidence type="ECO:0000256" key="5">
    <source>
        <dbReference type="ARBA" id="ARBA00023136"/>
    </source>
</evidence>
<dbReference type="PANTHER" id="PTHR19139">
    <property type="entry name" value="AQUAPORIN TRANSPORTER"/>
    <property type="match status" value="1"/>
</dbReference>
<dbReference type="GO" id="GO:0015250">
    <property type="term" value="F:water channel activity"/>
    <property type="evidence" value="ECO:0007669"/>
    <property type="project" value="TreeGrafter"/>
</dbReference>
<keyword evidence="9" id="KW-1185">Reference proteome</keyword>
<dbReference type="InterPro" id="IPR034294">
    <property type="entry name" value="Aquaporin_transptr"/>
</dbReference>
<reference evidence="10" key="1">
    <citation type="submission" date="2020-01" db="EMBL/GenBank/DDBJ databases">
        <authorList>
            <consortium name="DOE Joint Genome Institute"/>
            <person name="Haridas S."/>
            <person name="Albert R."/>
            <person name="Binder M."/>
            <person name="Bloem J."/>
            <person name="Labutti K."/>
            <person name="Salamov A."/>
            <person name="Andreopoulos B."/>
            <person name="Baker S.E."/>
            <person name="Barry K."/>
            <person name="Bills G."/>
            <person name="Bluhm B.H."/>
            <person name="Cannon C."/>
            <person name="Castanera R."/>
            <person name="Culley D.E."/>
            <person name="Daum C."/>
            <person name="Ezra D."/>
            <person name="Gonzalez J.B."/>
            <person name="Henrissat B."/>
            <person name="Kuo A."/>
            <person name="Liang C."/>
            <person name="Lipzen A."/>
            <person name="Lutzoni F."/>
            <person name="Magnuson J."/>
            <person name="Mondo S."/>
            <person name="Nolan M."/>
            <person name="Ohm R."/>
            <person name="Pangilinan J."/>
            <person name="Park H.-J."/>
            <person name="Ramirez L."/>
            <person name="Alfaro M."/>
            <person name="Sun H."/>
            <person name="Tritt A."/>
            <person name="Yoshinaga Y."/>
            <person name="Zwiers L.-H."/>
            <person name="Turgeon B.G."/>
            <person name="Goodwin S.B."/>
            <person name="Spatafora J.W."/>
            <person name="Crous P.W."/>
            <person name="Grigoriev I.V."/>
        </authorList>
    </citation>
    <scope>NUCLEOTIDE SEQUENCE</scope>
    <source>
        <strain evidence="10">CBS 342.82</strain>
    </source>
</reference>
<dbReference type="OrthoDB" id="3222at2759"/>
<feature type="compositionally biased region" description="Polar residues" evidence="7">
    <location>
        <begin position="431"/>
        <end position="442"/>
    </location>
</feature>
<name>A0A6J3MFL4_9PEZI</name>
<organism evidence="10">
    <name type="scientific">Dissoconium aciculare CBS 342.82</name>
    <dbReference type="NCBI Taxonomy" id="1314786"/>
    <lineage>
        <taxon>Eukaryota</taxon>
        <taxon>Fungi</taxon>
        <taxon>Dikarya</taxon>
        <taxon>Ascomycota</taxon>
        <taxon>Pezizomycotina</taxon>
        <taxon>Dothideomycetes</taxon>
        <taxon>Dothideomycetidae</taxon>
        <taxon>Mycosphaerellales</taxon>
        <taxon>Dissoconiaceae</taxon>
        <taxon>Dissoconium</taxon>
    </lineage>
</organism>
<feature type="transmembrane region" description="Helical" evidence="8">
    <location>
        <begin position="200"/>
        <end position="219"/>
    </location>
</feature>
<dbReference type="RefSeq" id="XP_033463669.1">
    <property type="nucleotide sequence ID" value="XM_033604072.1"/>
</dbReference>
<evidence type="ECO:0000256" key="1">
    <source>
        <dbReference type="ARBA" id="ARBA00004141"/>
    </source>
</evidence>
<sequence length="487" mass="51802">MAANNEKVDFLTPAALEDGRGNGHIDKASTNGTTTPNTTHKHVHHHHHHNPLKKSKNAMHIAREKRRKREEKRIKDKLPSAMYNDEHDLGVLRKRLTLKNEIVAAAAEFCGTFLFLFFSYGIATQAGQQNLSASSSEQTQSNTRGSLDTSQLLYSSLGFGFSLAVNAWVFFRVSGGLFNPAVTLGLFLCGALTWYRSAILFVVQFIAAIAAAGIAQLVIPGGINARTKLGTGTGIAQGWFIEMFCTAMLMMAIYMLAGEKHKATFLAPVGIGLALFMCEMFATGLTGGSLNPARTLGPDVIAATFDGTTWIYYTAPFVGVCLSGGIYWLLKVSRYETANEGQDGDETEQALVLRDTKGNITGAVERVDMDRAPDLVPALASQVSRGPSVTSLSAPPVPEIPTNAPPAVAAAAAADGSHVSQPGITNEDGNKISTAPTGFARQNDTDQRDFSPAALSPVTSDARPGSATSPASVKDLGFPARSGNEIE</sequence>
<reference evidence="10" key="3">
    <citation type="submission" date="2025-08" db="UniProtKB">
        <authorList>
            <consortium name="RefSeq"/>
        </authorList>
    </citation>
    <scope>IDENTIFICATION</scope>
    <source>
        <strain evidence="10">CBS 342.82</strain>
    </source>
</reference>
<dbReference type="PANTHER" id="PTHR19139:SF199">
    <property type="entry name" value="MIP17260P"/>
    <property type="match status" value="1"/>
</dbReference>
<dbReference type="GeneID" id="54361872"/>
<dbReference type="InterPro" id="IPR000425">
    <property type="entry name" value="MIP"/>
</dbReference>
<reference evidence="10" key="2">
    <citation type="submission" date="2020-04" db="EMBL/GenBank/DDBJ databases">
        <authorList>
            <consortium name="NCBI Genome Project"/>
        </authorList>
    </citation>
    <scope>NUCLEOTIDE SEQUENCE</scope>
    <source>
        <strain evidence="10">CBS 342.82</strain>
    </source>
</reference>
<proteinExistence type="inferred from homology"/>
<dbReference type="SUPFAM" id="SSF81338">
    <property type="entry name" value="Aquaporin-like"/>
    <property type="match status" value="1"/>
</dbReference>
<dbReference type="Pfam" id="PF00230">
    <property type="entry name" value="MIP"/>
    <property type="match status" value="1"/>
</dbReference>
<feature type="transmembrane region" description="Helical" evidence="8">
    <location>
        <begin position="239"/>
        <end position="257"/>
    </location>
</feature>
<evidence type="ECO:0000256" key="2">
    <source>
        <dbReference type="ARBA" id="ARBA00006175"/>
    </source>
</evidence>
<feature type="transmembrane region" description="Helical" evidence="8">
    <location>
        <begin position="269"/>
        <end position="290"/>
    </location>
</feature>
<feature type="region of interest" description="Disordered" evidence="7">
    <location>
        <begin position="380"/>
        <end position="487"/>
    </location>
</feature>
<comment type="similarity">
    <text evidence="2 6">Belongs to the MIP/aquaporin (TC 1.A.8) family.</text>
</comment>
<keyword evidence="4 8" id="KW-1133">Transmembrane helix</keyword>
<feature type="transmembrane region" description="Helical" evidence="8">
    <location>
        <begin position="310"/>
        <end position="330"/>
    </location>
</feature>
<evidence type="ECO:0000256" key="7">
    <source>
        <dbReference type="SAM" id="MobiDB-lite"/>
    </source>
</evidence>
<keyword evidence="3 6" id="KW-0812">Transmembrane</keyword>
<evidence type="ECO:0000256" key="4">
    <source>
        <dbReference type="ARBA" id="ARBA00022989"/>
    </source>
</evidence>
<dbReference type="AlphaFoldDB" id="A0A6J3MFL4"/>
<evidence type="ECO:0000256" key="3">
    <source>
        <dbReference type="ARBA" id="ARBA00022692"/>
    </source>
</evidence>
<protein>
    <submittedName>
        <fullName evidence="10">Aquaporin-like protein</fullName>
    </submittedName>
</protein>
<keyword evidence="6" id="KW-0813">Transport</keyword>
<evidence type="ECO:0000313" key="9">
    <source>
        <dbReference type="Proteomes" id="UP000504637"/>
    </source>
</evidence>
<gene>
    <name evidence="10" type="ORF">K489DRAFT_377066</name>
</gene>
<evidence type="ECO:0000256" key="8">
    <source>
        <dbReference type="SAM" id="Phobius"/>
    </source>
</evidence>
<evidence type="ECO:0000256" key="6">
    <source>
        <dbReference type="RuleBase" id="RU000477"/>
    </source>
</evidence>
<dbReference type="GO" id="GO:0005886">
    <property type="term" value="C:plasma membrane"/>
    <property type="evidence" value="ECO:0007669"/>
    <property type="project" value="TreeGrafter"/>
</dbReference>
<feature type="region of interest" description="Disordered" evidence="7">
    <location>
        <begin position="1"/>
        <end position="73"/>
    </location>
</feature>
<feature type="compositionally biased region" description="Basic and acidic residues" evidence="7">
    <location>
        <begin position="17"/>
        <end position="27"/>
    </location>
</feature>
<accession>A0A6J3MFL4</accession>
<evidence type="ECO:0000313" key="10">
    <source>
        <dbReference type="RefSeq" id="XP_033463669.1"/>
    </source>
</evidence>
<feature type="transmembrane region" description="Helical" evidence="8">
    <location>
        <begin position="177"/>
        <end position="195"/>
    </location>
</feature>
<feature type="compositionally biased region" description="Polar residues" evidence="7">
    <location>
        <begin position="381"/>
        <end position="393"/>
    </location>
</feature>
<comment type="subcellular location">
    <subcellularLocation>
        <location evidence="1">Membrane</location>
        <topology evidence="1">Multi-pass membrane protein</topology>
    </subcellularLocation>
</comment>
<dbReference type="PRINTS" id="PR00783">
    <property type="entry name" value="MINTRINSICP"/>
</dbReference>
<feature type="compositionally biased region" description="Basic residues" evidence="7">
    <location>
        <begin position="39"/>
        <end position="70"/>
    </location>
</feature>
<dbReference type="Gene3D" id="1.20.1080.10">
    <property type="entry name" value="Glycerol uptake facilitator protein"/>
    <property type="match status" value="1"/>
</dbReference>